<evidence type="ECO:0000313" key="3">
    <source>
        <dbReference type="Proteomes" id="UP001596512"/>
    </source>
</evidence>
<evidence type="ECO:0000256" key="1">
    <source>
        <dbReference type="SAM" id="MobiDB-lite"/>
    </source>
</evidence>
<dbReference type="SUPFAM" id="SSF53474">
    <property type="entry name" value="alpha/beta-Hydrolases"/>
    <property type="match status" value="1"/>
</dbReference>
<name>A0ABW2TUT1_9PSEU</name>
<dbReference type="Gene3D" id="3.40.50.1820">
    <property type="entry name" value="alpha/beta hydrolase"/>
    <property type="match status" value="1"/>
</dbReference>
<dbReference type="GO" id="GO:0016787">
    <property type="term" value="F:hydrolase activity"/>
    <property type="evidence" value="ECO:0007669"/>
    <property type="project" value="UniProtKB-KW"/>
</dbReference>
<gene>
    <name evidence="2" type="ORF">ACFQV2_33665</name>
</gene>
<protein>
    <submittedName>
        <fullName evidence="2">Alpha/beta fold hydrolase</fullName>
    </submittedName>
</protein>
<evidence type="ECO:0000313" key="2">
    <source>
        <dbReference type="EMBL" id="MFC7617622.1"/>
    </source>
</evidence>
<dbReference type="Proteomes" id="UP001596512">
    <property type="component" value="Unassembled WGS sequence"/>
</dbReference>
<dbReference type="EMBL" id="JBHTEY010000004">
    <property type="protein sequence ID" value="MFC7617622.1"/>
    <property type="molecule type" value="Genomic_DNA"/>
</dbReference>
<keyword evidence="2" id="KW-0378">Hydrolase</keyword>
<reference evidence="3" key="1">
    <citation type="journal article" date="2019" name="Int. J. Syst. Evol. Microbiol.">
        <title>The Global Catalogue of Microorganisms (GCM) 10K type strain sequencing project: providing services to taxonomists for standard genome sequencing and annotation.</title>
        <authorList>
            <consortium name="The Broad Institute Genomics Platform"/>
            <consortium name="The Broad Institute Genome Sequencing Center for Infectious Disease"/>
            <person name="Wu L."/>
            <person name="Ma J."/>
        </authorList>
    </citation>
    <scope>NUCLEOTIDE SEQUENCE [LARGE SCALE GENOMIC DNA]</scope>
    <source>
        <strain evidence="3">JCM 17695</strain>
    </source>
</reference>
<comment type="caution">
    <text evidence="2">The sequence shown here is derived from an EMBL/GenBank/DDBJ whole genome shotgun (WGS) entry which is preliminary data.</text>
</comment>
<keyword evidence="3" id="KW-1185">Reference proteome</keyword>
<dbReference type="InterPro" id="IPR029058">
    <property type="entry name" value="AB_hydrolase_fold"/>
</dbReference>
<accession>A0ABW2TUT1</accession>
<feature type="compositionally biased region" description="Basic residues" evidence="1">
    <location>
        <begin position="1"/>
        <end position="17"/>
    </location>
</feature>
<sequence length="117" mass="13050">MGQHRLGTRPPRRRRGGRVPDGLRPQDVLPPRRPPEIVLDDRDEADIAFSHPCDITAWPSVPTRVVAAESDRFFPAPFQARLARERVGVEAEYVPGGHLNALSHPAELVDYLVTSAR</sequence>
<organism evidence="2 3">
    <name type="scientific">Actinokineospora soli</name>
    <dbReference type="NCBI Taxonomy" id="1048753"/>
    <lineage>
        <taxon>Bacteria</taxon>
        <taxon>Bacillati</taxon>
        <taxon>Actinomycetota</taxon>
        <taxon>Actinomycetes</taxon>
        <taxon>Pseudonocardiales</taxon>
        <taxon>Pseudonocardiaceae</taxon>
        <taxon>Actinokineospora</taxon>
    </lineage>
</organism>
<feature type="region of interest" description="Disordered" evidence="1">
    <location>
        <begin position="1"/>
        <end position="35"/>
    </location>
</feature>
<proteinExistence type="predicted"/>